<dbReference type="Proteomes" id="UP000031637">
    <property type="component" value="Chromosome"/>
</dbReference>
<dbReference type="GO" id="GO:0030170">
    <property type="term" value="F:pyridoxal phosphate binding"/>
    <property type="evidence" value="ECO:0007669"/>
    <property type="project" value="InterPro"/>
</dbReference>
<comment type="similarity">
    <text evidence="2">Belongs to the class-I pyridoxal-phosphate-dependent aminotransferase family.</text>
</comment>
<dbReference type="InterPro" id="IPR015422">
    <property type="entry name" value="PyrdxlP-dep_Trfase_small"/>
</dbReference>
<dbReference type="InterPro" id="IPR004839">
    <property type="entry name" value="Aminotransferase_I/II_large"/>
</dbReference>
<keyword evidence="5" id="KW-0663">Pyridoxal phosphate</keyword>
<dbReference type="AlphaFoldDB" id="W0SM14"/>
<dbReference type="STRING" id="1223802.SUTH_03030"/>
<dbReference type="Pfam" id="PF00155">
    <property type="entry name" value="Aminotran_1_2"/>
    <property type="match status" value="1"/>
</dbReference>
<keyword evidence="3 7" id="KW-0032">Aminotransferase</keyword>
<dbReference type="CDD" id="cd00609">
    <property type="entry name" value="AAT_like"/>
    <property type="match status" value="1"/>
</dbReference>
<dbReference type="RefSeq" id="WP_041100392.1">
    <property type="nucleotide sequence ID" value="NZ_AP012547.1"/>
</dbReference>
<sequence>MTLYLPSRLPNVGTTIFTVMSRLAAEHGAINLSQGFPDFSPSPRLLERVTHHMAAGANQYPPMAGVASLREAIAEKVARLYLANYDPETEVTVTAGATQAIYTAIAACVRPGDEVIVFAPVYDSYVPGIELNGGHAVHAHLRFPEFKPDWDEVRALITPRTRMIIINSPHNPSGSVWSAADMAMLETLVRDTKIVVVSDEVYEHVVFDQQDGGSLRHESVTRYPGLRERSFVVSSFGKTYHVTGWKVAYCLAPRALMGEFRKAHQFIVFTVHHPAQLALADFMREHPEFADTLASFYQAKRDFFRQQLEGSRFVLLPCAGTYFQLATYAAISDEPDTSFVQRLTKQHGVAAIPVSAFNPDGDDQRVIRFCFAKNEATLAAAGERLRAL</sequence>
<evidence type="ECO:0000313" key="7">
    <source>
        <dbReference type="EMBL" id="BAO30808.1"/>
    </source>
</evidence>
<evidence type="ECO:0000256" key="3">
    <source>
        <dbReference type="ARBA" id="ARBA00022576"/>
    </source>
</evidence>
<dbReference type="NCBIfam" id="NF009079">
    <property type="entry name" value="PRK12414.1"/>
    <property type="match status" value="1"/>
</dbReference>
<evidence type="ECO:0000313" key="8">
    <source>
        <dbReference type="Proteomes" id="UP000031637"/>
    </source>
</evidence>
<dbReference type="GO" id="GO:0005737">
    <property type="term" value="C:cytoplasm"/>
    <property type="evidence" value="ECO:0007669"/>
    <property type="project" value="TreeGrafter"/>
</dbReference>
<dbReference type="GO" id="GO:0016212">
    <property type="term" value="F:kynurenine-oxoglutarate transaminase activity"/>
    <property type="evidence" value="ECO:0007669"/>
    <property type="project" value="TreeGrafter"/>
</dbReference>
<dbReference type="KEGG" id="shd:SUTH_03030"/>
<dbReference type="InterPro" id="IPR015421">
    <property type="entry name" value="PyrdxlP-dep_Trfase_major"/>
</dbReference>
<protein>
    <submittedName>
        <fullName evidence="7">Putative aminotransferase</fullName>
    </submittedName>
</protein>
<dbReference type="Gene3D" id="3.90.1150.10">
    <property type="entry name" value="Aspartate Aminotransferase, domain 1"/>
    <property type="match status" value="1"/>
</dbReference>
<proteinExistence type="inferred from homology"/>
<evidence type="ECO:0000256" key="5">
    <source>
        <dbReference type="ARBA" id="ARBA00022898"/>
    </source>
</evidence>
<dbReference type="InterPro" id="IPR015424">
    <property type="entry name" value="PyrdxlP-dep_Trfase"/>
</dbReference>
<evidence type="ECO:0000256" key="2">
    <source>
        <dbReference type="ARBA" id="ARBA00007441"/>
    </source>
</evidence>
<dbReference type="OrthoDB" id="9803354at2"/>
<evidence type="ECO:0000256" key="4">
    <source>
        <dbReference type="ARBA" id="ARBA00022679"/>
    </source>
</evidence>
<dbReference type="EMBL" id="AP012547">
    <property type="protein sequence ID" value="BAO30808.1"/>
    <property type="molecule type" value="Genomic_DNA"/>
</dbReference>
<name>W0SM14_9PROT</name>
<dbReference type="PANTHER" id="PTHR43807">
    <property type="entry name" value="FI04487P"/>
    <property type="match status" value="1"/>
</dbReference>
<dbReference type="Gene3D" id="3.40.640.10">
    <property type="entry name" value="Type I PLP-dependent aspartate aminotransferase-like (Major domain)"/>
    <property type="match status" value="1"/>
</dbReference>
<dbReference type="FunFam" id="3.40.640.10:FF:000033">
    <property type="entry name" value="Aspartate aminotransferase"/>
    <property type="match status" value="1"/>
</dbReference>
<accession>W0SM14</accession>
<organism evidence="7 8">
    <name type="scientific">Sulfuritalea hydrogenivorans sk43H</name>
    <dbReference type="NCBI Taxonomy" id="1223802"/>
    <lineage>
        <taxon>Bacteria</taxon>
        <taxon>Pseudomonadati</taxon>
        <taxon>Pseudomonadota</taxon>
        <taxon>Betaproteobacteria</taxon>
        <taxon>Nitrosomonadales</taxon>
        <taxon>Sterolibacteriaceae</taxon>
        <taxon>Sulfuritalea</taxon>
    </lineage>
</organism>
<dbReference type="SUPFAM" id="SSF53383">
    <property type="entry name" value="PLP-dependent transferases"/>
    <property type="match status" value="1"/>
</dbReference>
<feature type="domain" description="Aminotransferase class I/classII large" evidence="6">
    <location>
        <begin position="30"/>
        <end position="384"/>
    </location>
</feature>
<evidence type="ECO:0000256" key="1">
    <source>
        <dbReference type="ARBA" id="ARBA00001933"/>
    </source>
</evidence>
<comment type="cofactor">
    <cofactor evidence="1">
        <name>pyridoxal 5'-phosphate</name>
        <dbReference type="ChEBI" id="CHEBI:597326"/>
    </cofactor>
</comment>
<gene>
    <name evidence="7" type="ORF">SUTH_03030</name>
</gene>
<dbReference type="HOGENOM" id="CLU_017584_4_0_4"/>
<evidence type="ECO:0000259" key="6">
    <source>
        <dbReference type="Pfam" id="PF00155"/>
    </source>
</evidence>
<dbReference type="InterPro" id="IPR051326">
    <property type="entry name" value="Kynurenine-oxoglutarate_AT"/>
</dbReference>
<keyword evidence="8" id="KW-1185">Reference proteome</keyword>
<dbReference type="NCBIfam" id="NF006569">
    <property type="entry name" value="PRK09082.1"/>
    <property type="match status" value="1"/>
</dbReference>
<dbReference type="PANTHER" id="PTHR43807:SF20">
    <property type="entry name" value="FI04487P"/>
    <property type="match status" value="1"/>
</dbReference>
<keyword evidence="4 7" id="KW-0808">Transferase</keyword>
<reference evidence="7 8" key="1">
    <citation type="journal article" date="2014" name="Syst. Appl. Microbiol.">
        <title>Complete genomes of freshwater sulfur oxidizers Sulfuricella denitrificans skB26 and Sulfuritalea hydrogenivorans sk43H: genetic insights into the sulfur oxidation pathway of betaproteobacteria.</title>
        <authorList>
            <person name="Watanabe T."/>
            <person name="Kojima H."/>
            <person name="Fukui M."/>
        </authorList>
    </citation>
    <scope>NUCLEOTIDE SEQUENCE [LARGE SCALE GENOMIC DNA]</scope>
    <source>
        <strain evidence="7">DSM22779</strain>
    </source>
</reference>